<comment type="similarity">
    <text evidence="1">Belongs to the 'GDXG' lipolytic enzyme family.</text>
</comment>
<dbReference type="PANTHER" id="PTHR48081:SF30">
    <property type="entry name" value="ACETYL-HYDROLASE LIPR-RELATED"/>
    <property type="match status" value="1"/>
</dbReference>
<evidence type="ECO:0000256" key="2">
    <source>
        <dbReference type="ARBA" id="ARBA00022801"/>
    </source>
</evidence>
<feature type="domain" description="Alpha/beta hydrolase fold-3" evidence="3">
    <location>
        <begin position="49"/>
        <end position="251"/>
    </location>
</feature>
<dbReference type="PANTHER" id="PTHR48081">
    <property type="entry name" value="AB HYDROLASE SUPERFAMILY PROTEIN C4A8.06C"/>
    <property type="match status" value="1"/>
</dbReference>
<evidence type="ECO:0000259" key="3">
    <source>
        <dbReference type="Pfam" id="PF07859"/>
    </source>
</evidence>
<dbReference type="Gene3D" id="3.40.50.1820">
    <property type="entry name" value="alpha/beta hydrolase"/>
    <property type="match status" value="1"/>
</dbReference>
<evidence type="ECO:0000256" key="1">
    <source>
        <dbReference type="ARBA" id="ARBA00010515"/>
    </source>
</evidence>
<dbReference type="GO" id="GO:0004806">
    <property type="term" value="F:triacylglycerol lipase activity"/>
    <property type="evidence" value="ECO:0007669"/>
    <property type="project" value="TreeGrafter"/>
</dbReference>
<evidence type="ECO:0000313" key="5">
    <source>
        <dbReference type="Proteomes" id="UP000544090"/>
    </source>
</evidence>
<organism evidence="4 5">
    <name type="scientific">Arthrobacter mobilis</name>
    <dbReference type="NCBI Taxonomy" id="2724944"/>
    <lineage>
        <taxon>Bacteria</taxon>
        <taxon>Bacillati</taxon>
        <taxon>Actinomycetota</taxon>
        <taxon>Actinomycetes</taxon>
        <taxon>Micrococcales</taxon>
        <taxon>Micrococcaceae</taxon>
        <taxon>Arthrobacter</taxon>
    </lineage>
</organism>
<name>A0A7X6K6T0_9MICC</name>
<dbReference type="InterPro" id="IPR029058">
    <property type="entry name" value="AB_hydrolase_fold"/>
</dbReference>
<keyword evidence="5" id="KW-1185">Reference proteome</keyword>
<gene>
    <name evidence="4" type="ORF">HGG74_15450</name>
</gene>
<dbReference type="RefSeq" id="WP_168487759.1">
    <property type="nucleotide sequence ID" value="NZ_JAAZSQ010000017.1"/>
</dbReference>
<evidence type="ECO:0000313" key="4">
    <source>
        <dbReference type="EMBL" id="NKX55910.1"/>
    </source>
</evidence>
<protein>
    <submittedName>
        <fullName evidence="4">Alpha/beta hydrolase</fullName>
    </submittedName>
</protein>
<dbReference type="Proteomes" id="UP000544090">
    <property type="component" value="Unassembled WGS sequence"/>
</dbReference>
<dbReference type="Pfam" id="PF07859">
    <property type="entry name" value="Abhydrolase_3"/>
    <property type="match status" value="1"/>
</dbReference>
<comment type="caution">
    <text evidence="4">The sequence shown here is derived from an EMBL/GenBank/DDBJ whole genome shotgun (WGS) entry which is preliminary data.</text>
</comment>
<proteinExistence type="inferred from homology"/>
<reference evidence="4 5" key="1">
    <citation type="submission" date="2020-04" db="EMBL/GenBank/DDBJ databases">
        <title>Arthrobacter sp. nov.</title>
        <authorList>
            <person name="Liu S."/>
        </authorList>
    </citation>
    <scope>NUCLEOTIDE SEQUENCE [LARGE SCALE GENOMIC DNA]</scope>
    <source>
        <strain evidence="4 5">E918</strain>
    </source>
</reference>
<accession>A0A7X6K6T0</accession>
<dbReference type="InterPro" id="IPR050300">
    <property type="entry name" value="GDXG_lipolytic_enzyme"/>
</dbReference>
<dbReference type="AlphaFoldDB" id="A0A7X6K6T0"/>
<sequence>MDIETIRDMYDGWGRVTAEPEDVAYKSVDAGGIPAIWAVPLDSAPDGAIVYAHGGGYIGGSPDGHRKLAGHIAKAAGVPALVYHYRLAPENVFPAQLEDSRKVYDWVLGQGVAARKIALVGDSAGGAIVTALALQIRDSGSEQPAAVVALSPMYDLDATGETMELHAELDFLADKSQIAAIAALLLGENGSKDAPYVSVLNHDLSGLPPVYLSVGGHEMLLDDSRRFAEAAREAGVHVQLEVTPAMQHVFQFMAGNAPEADASVRNIGDFLRQRLA</sequence>
<dbReference type="SUPFAM" id="SSF53474">
    <property type="entry name" value="alpha/beta-Hydrolases"/>
    <property type="match status" value="1"/>
</dbReference>
<dbReference type="InterPro" id="IPR013094">
    <property type="entry name" value="AB_hydrolase_3"/>
</dbReference>
<keyword evidence="2 4" id="KW-0378">Hydrolase</keyword>
<dbReference type="EMBL" id="JAAZSQ010000017">
    <property type="protein sequence ID" value="NKX55910.1"/>
    <property type="molecule type" value="Genomic_DNA"/>
</dbReference>